<gene>
    <name evidence="2" type="ORF">Cch01nite_44370</name>
</gene>
<organism evidence="2 3">
    <name type="scientific">Cellulomonas chitinilytica</name>
    <dbReference type="NCBI Taxonomy" id="398759"/>
    <lineage>
        <taxon>Bacteria</taxon>
        <taxon>Bacillati</taxon>
        <taxon>Actinomycetota</taxon>
        <taxon>Actinomycetes</taxon>
        <taxon>Micrococcales</taxon>
        <taxon>Cellulomonadaceae</taxon>
        <taxon>Cellulomonas</taxon>
    </lineage>
</organism>
<keyword evidence="3" id="KW-1185">Reference proteome</keyword>
<dbReference type="Gene3D" id="1.10.10.10">
    <property type="entry name" value="Winged helix-like DNA-binding domain superfamily/Winged helix DNA-binding domain"/>
    <property type="match status" value="1"/>
</dbReference>
<dbReference type="PRINTS" id="PR00598">
    <property type="entry name" value="HTHMARR"/>
</dbReference>
<proteinExistence type="predicted"/>
<dbReference type="InterPro" id="IPR036388">
    <property type="entry name" value="WH-like_DNA-bd_sf"/>
</dbReference>
<evidence type="ECO:0000313" key="3">
    <source>
        <dbReference type="Proteomes" id="UP000632740"/>
    </source>
</evidence>
<evidence type="ECO:0000259" key="1">
    <source>
        <dbReference type="PROSITE" id="PS50995"/>
    </source>
</evidence>
<dbReference type="PANTHER" id="PTHR33164:SF57">
    <property type="entry name" value="MARR-FAMILY TRANSCRIPTIONAL REGULATOR"/>
    <property type="match status" value="1"/>
</dbReference>
<dbReference type="GO" id="GO:0006950">
    <property type="term" value="P:response to stress"/>
    <property type="evidence" value="ECO:0007669"/>
    <property type="project" value="TreeGrafter"/>
</dbReference>
<feature type="domain" description="HTH marR-type" evidence="1">
    <location>
        <begin position="26"/>
        <end position="156"/>
    </location>
</feature>
<dbReference type="PANTHER" id="PTHR33164">
    <property type="entry name" value="TRANSCRIPTIONAL REGULATOR, MARR FAMILY"/>
    <property type="match status" value="1"/>
</dbReference>
<sequence>MPETSPPDGLVSQDVAVVDENFLQLERELGLLLRRAQASSTALSRRVHPDLEPSAYVLLGHIVATPGVRASDLATFIGVGRGTISRQLSRLSALGLISRRPDPEDFRGQLLDLTEEGHKRFESAQQARRAYLHSALASWSTEDVDALAAQLARLNDDLAEVRRAEEPTD</sequence>
<comment type="caution">
    <text evidence="2">The sequence shown here is derived from an EMBL/GenBank/DDBJ whole genome shotgun (WGS) entry which is preliminary data.</text>
</comment>
<dbReference type="InterPro" id="IPR036390">
    <property type="entry name" value="WH_DNA-bd_sf"/>
</dbReference>
<protein>
    <submittedName>
        <fullName evidence="2">Transcriptional regulator</fullName>
    </submittedName>
</protein>
<name>A0A919P812_9CELL</name>
<accession>A0A919P812</accession>
<evidence type="ECO:0000313" key="2">
    <source>
        <dbReference type="EMBL" id="GIG23713.1"/>
    </source>
</evidence>
<dbReference type="SUPFAM" id="SSF46785">
    <property type="entry name" value="Winged helix' DNA-binding domain"/>
    <property type="match status" value="1"/>
</dbReference>
<dbReference type="Pfam" id="PF12802">
    <property type="entry name" value="MarR_2"/>
    <property type="match status" value="1"/>
</dbReference>
<dbReference type="EMBL" id="BONK01000023">
    <property type="protein sequence ID" value="GIG23713.1"/>
    <property type="molecule type" value="Genomic_DNA"/>
</dbReference>
<dbReference type="InterPro" id="IPR039422">
    <property type="entry name" value="MarR/SlyA-like"/>
</dbReference>
<dbReference type="PROSITE" id="PS50995">
    <property type="entry name" value="HTH_MARR_2"/>
    <property type="match status" value="1"/>
</dbReference>
<dbReference type="SMART" id="SM00347">
    <property type="entry name" value="HTH_MARR"/>
    <property type="match status" value="1"/>
</dbReference>
<dbReference type="AlphaFoldDB" id="A0A919P812"/>
<dbReference type="GO" id="GO:0003700">
    <property type="term" value="F:DNA-binding transcription factor activity"/>
    <property type="evidence" value="ECO:0007669"/>
    <property type="project" value="InterPro"/>
</dbReference>
<reference evidence="2" key="1">
    <citation type="submission" date="2021-01" db="EMBL/GenBank/DDBJ databases">
        <title>Whole genome shotgun sequence of Cellulomonas chitinilytica NBRC 110799.</title>
        <authorList>
            <person name="Komaki H."/>
            <person name="Tamura T."/>
        </authorList>
    </citation>
    <scope>NUCLEOTIDE SEQUENCE</scope>
    <source>
        <strain evidence="2">NBRC 110799</strain>
    </source>
</reference>
<dbReference type="InterPro" id="IPR000835">
    <property type="entry name" value="HTH_MarR-typ"/>
</dbReference>
<dbReference type="Proteomes" id="UP000632740">
    <property type="component" value="Unassembled WGS sequence"/>
</dbReference>